<sequence>MSWTLPAHVSWTPTEYGGVLLDSASGEYWTLNATATTALASILEDAPMAQVTDRLAAEFDGDPEAMAADVPAFLAELRSAGLVVAT</sequence>
<keyword evidence="2" id="KW-1185">Reference proteome</keyword>
<dbReference type="RefSeq" id="WP_184684823.1">
    <property type="nucleotide sequence ID" value="NZ_JACHJC010000001.1"/>
</dbReference>
<dbReference type="Pfam" id="PF05402">
    <property type="entry name" value="PqqD"/>
    <property type="match status" value="1"/>
</dbReference>
<accession>A0ABR6MDV0</accession>
<dbReference type="NCBIfam" id="TIGR04353">
    <property type="entry name" value="PqqD_rel_X"/>
    <property type="match status" value="1"/>
</dbReference>
<dbReference type="Proteomes" id="UP000618986">
    <property type="component" value="Unassembled WGS sequence"/>
</dbReference>
<dbReference type="NCBIfam" id="NF033530">
    <property type="entry name" value="lasso_PqqD_Strm"/>
    <property type="match status" value="1"/>
</dbReference>
<evidence type="ECO:0000313" key="1">
    <source>
        <dbReference type="EMBL" id="MBB5113254.1"/>
    </source>
</evidence>
<organism evidence="1 2">
    <name type="scientific">Micromonospora echinospora</name>
    <name type="common">Micromonospora purpurea</name>
    <dbReference type="NCBI Taxonomy" id="1877"/>
    <lineage>
        <taxon>Bacteria</taxon>
        <taxon>Bacillati</taxon>
        <taxon>Actinomycetota</taxon>
        <taxon>Actinomycetes</taxon>
        <taxon>Micromonosporales</taxon>
        <taxon>Micromonosporaceae</taxon>
        <taxon>Micromonospora</taxon>
    </lineage>
</organism>
<dbReference type="InterPro" id="IPR041881">
    <property type="entry name" value="PqqD_sf"/>
</dbReference>
<comment type="caution">
    <text evidence="1">The sequence shown here is derived from an EMBL/GenBank/DDBJ whole genome shotgun (WGS) entry which is preliminary data.</text>
</comment>
<name>A0ABR6MDV0_MICEC</name>
<dbReference type="GeneID" id="300293661"/>
<reference evidence="1 2" key="1">
    <citation type="submission" date="2020-08" db="EMBL/GenBank/DDBJ databases">
        <title>Sequencing the genomes of 1000 actinobacteria strains.</title>
        <authorList>
            <person name="Klenk H.-P."/>
        </authorList>
    </citation>
    <scope>NUCLEOTIDE SEQUENCE [LARGE SCALE GENOMIC DNA]</scope>
    <source>
        <strain evidence="1 2">DSM 43036</strain>
    </source>
</reference>
<dbReference type="EMBL" id="JACHJC010000001">
    <property type="protein sequence ID" value="MBB5113254.1"/>
    <property type="molecule type" value="Genomic_DNA"/>
</dbReference>
<dbReference type="Gene3D" id="1.10.10.1150">
    <property type="entry name" value="Coenzyme PQQ synthesis protein D (PqqD)"/>
    <property type="match status" value="1"/>
</dbReference>
<dbReference type="InterPro" id="IPR008792">
    <property type="entry name" value="PQQD"/>
</dbReference>
<dbReference type="InterPro" id="IPR027599">
    <property type="entry name" value="PqqD-rel_X"/>
</dbReference>
<protein>
    <submittedName>
        <fullName evidence="1">PqqD family protein of HPr-rel-A system</fullName>
    </submittedName>
</protein>
<evidence type="ECO:0000313" key="2">
    <source>
        <dbReference type="Proteomes" id="UP000618986"/>
    </source>
</evidence>
<proteinExistence type="predicted"/>
<gene>
    <name evidence="1" type="ORF">FHU28_003093</name>
</gene>